<name>A0A8J8T008_HALGN</name>
<feature type="site" description="Interaction with phosphoserine on interacting protein" evidence="2">
    <location>
        <position position="130"/>
    </location>
</feature>
<dbReference type="InterPro" id="IPR023410">
    <property type="entry name" value="14-3-3_domain"/>
</dbReference>
<reference evidence="5" key="1">
    <citation type="submission" date="2019-06" db="EMBL/GenBank/DDBJ databases">
        <authorList>
            <person name="Zheng W."/>
        </authorList>
    </citation>
    <scope>NUCLEOTIDE SEQUENCE</scope>
    <source>
        <strain evidence="5">QDHG01</strain>
    </source>
</reference>
<dbReference type="EMBL" id="RRYP01013379">
    <property type="protein sequence ID" value="TNV76548.1"/>
    <property type="molecule type" value="Genomic_DNA"/>
</dbReference>
<dbReference type="InterPro" id="IPR000308">
    <property type="entry name" value="14-3-3"/>
</dbReference>
<protein>
    <recommendedName>
        <fullName evidence="4">14-3-3 domain-containing protein</fullName>
    </recommendedName>
</protein>
<proteinExistence type="inferred from homology"/>
<feature type="site" description="Interaction with phosphoserine on interacting protein" evidence="2">
    <location>
        <position position="53"/>
    </location>
</feature>
<evidence type="ECO:0000259" key="4">
    <source>
        <dbReference type="SMART" id="SM00101"/>
    </source>
</evidence>
<dbReference type="Gene3D" id="1.20.190.20">
    <property type="entry name" value="14-3-3 domain"/>
    <property type="match status" value="1"/>
</dbReference>
<gene>
    <name evidence="5" type="ORF">FGO68_gene3818</name>
</gene>
<evidence type="ECO:0000313" key="6">
    <source>
        <dbReference type="Proteomes" id="UP000785679"/>
    </source>
</evidence>
<dbReference type="Proteomes" id="UP000785679">
    <property type="component" value="Unassembled WGS sequence"/>
</dbReference>
<evidence type="ECO:0000256" key="3">
    <source>
        <dbReference type="SAM" id="MobiDB-lite"/>
    </source>
</evidence>
<dbReference type="InterPro" id="IPR036815">
    <property type="entry name" value="14-3-3_dom_sf"/>
</dbReference>
<accession>A0A8J8T008</accession>
<dbReference type="CDD" id="cd08774">
    <property type="entry name" value="14-3-3"/>
    <property type="match status" value="1"/>
</dbReference>
<dbReference type="PIRSF" id="PIRSF000868">
    <property type="entry name" value="14-3-3"/>
    <property type="match status" value="1"/>
</dbReference>
<dbReference type="PANTHER" id="PTHR18860">
    <property type="entry name" value="14-3-3 PROTEIN"/>
    <property type="match status" value="1"/>
</dbReference>
<dbReference type="SUPFAM" id="SSF48445">
    <property type="entry name" value="14-3-3 protein"/>
    <property type="match status" value="1"/>
</dbReference>
<dbReference type="PRINTS" id="PR00305">
    <property type="entry name" value="1433ZETA"/>
</dbReference>
<keyword evidence="6" id="KW-1185">Reference proteome</keyword>
<comment type="caution">
    <text evidence="5">The sequence shown here is derived from an EMBL/GenBank/DDBJ whole genome shotgun (WGS) entry which is preliminary data.</text>
</comment>
<evidence type="ECO:0000256" key="2">
    <source>
        <dbReference type="PIRSR" id="PIRSR000868-1"/>
    </source>
</evidence>
<evidence type="ECO:0000256" key="1">
    <source>
        <dbReference type="ARBA" id="ARBA00006141"/>
    </source>
</evidence>
<feature type="domain" description="14-3-3" evidence="4">
    <location>
        <begin position="1"/>
        <end position="246"/>
    </location>
</feature>
<comment type="similarity">
    <text evidence="1">Belongs to the 14-3-3 family.</text>
</comment>
<evidence type="ECO:0000313" key="5">
    <source>
        <dbReference type="EMBL" id="TNV76548.1"/>
    </source>
</evidence>
<dbReference type="OrthoDB" id="10260625at2759"/>
<feature type="region of interest" description="Disordered" evidence="3">
    <location>
        <begin position="242"/>
        <end position="290"/>
    </location>
</feature>
<feature type="compositionally biased region" description="Acidic residues" evidence="3">
    <location>
        <begin position="268"/>
        <end position="283"/>
    </location>
</feature>
<sequence>MLLARIAEQSEQYDDMIELLRPHFEQRKDPGDLTSEERNVLCVAYKNAVGMRRIAWRAAKAASKIGKYNRMGAGYEREMAGYVKRLEEELVNMCKDMLNLITKVLLPKAKKAQAFEGEVFYLKLQGDYFRYVAEVGEGDRLEKATERALNSYNSAMERADETALSHADPTRLALLLNFSVFLHENLSNKEQALEMASQAHENALIELGNLDKSKSQEAATVLEFIRENIKLWKSGGGPAKAGSALPLEGGHKKNMFSQQDSEAQFINQEDDEEEDEEEYGEEESGQHGEY</sequence>
<dbReference type="Pfam" id="PF00244">
    <property type="entry name" value="14-3-3"/>
    <property type="match status" value="1"/>
</dbReference>
<dbReference type="SMART" id="SM00101">
    <property type="entry name" value="14_3_3"/>
    <property type="match status" value="1"/>
</dbReference>
<organism evidence="5 6">
    <name type="scientific">Halteria grandinella</name>
    <dbReference type="NCBI Taxonomy" id="5974"/>
    <lineage>
        <taxon>Eukaryota</taxon>
        <taxon>Sar</taxon>
        <taxon>Alveolata</taxon>
        <taxon>Ciliophora</taxon>
        <taxon>Intramacronucleata</taxon>
        <taxon>Spirotrichea</taxon>
        <taxon>Stichotrichia</taxon>
        <taxon>Sporadotrichida</taxon>
        <taxon>Halteriidae</taxon>
        <taxon>Halteria</taxon>
    </lineage>
</organism>
<feature type="compositionally biased region" description="Polar residues" evidence="3">
    <location>
        <begin position="255"/>
        <end position="267"/>
    </location>
</feature>
<dbReference type="AlphaFoldDB" id="A0A8J8T008"/>